<sequence length="302" mass="33112">MTGTLLLELTCRIDRAEDFVRSARAWLTEARAEIFPGYEAGLAAEPAARGPDEKDHRAPWGPPYGVSAQLLVQRSGAMRQSRYTRRSWQRLLNSLAVTPPVTCVLLMHQLDAHGRPVEDDVAVTLEFQRLPDRPEWVRFGAQAPPALIPWRDSGAVQQRWLDHLAVWTERLNATYGHLSDDADADFGTALERTLNLFAEDTVPESERTLRGYSWATVCSADVAAKVGGARTLRASGAFHGVTELSGGRLLLRATPLLEQYTGDAPARVLRALAPVLPPGRTGRACLKPGMRLAPDGDPADHL</sequence>
<comment type="caution">
    <text evidence="1">The sequence shown here is derived from an EMBL/GenBank/DDBJ whole genome shotgun (WGS) entry which is preliminary data.</text>
</comment>
<evidence type="ECO:0000313" key="1">
    <source>
        <dbReference type="EMBL" id="MEU3708506.1"/>
    </source>
</evidence>
<keyword evidence="2" id="KW-1185">Reference proteome</keyword>
<proteinExistence type="predicted"/>
<gene>
    <name evidence="1" type="ORF">AB0E61_00210</name>
</gene>
<accession>A0ABV2YRY0</accession>
<reference evidence="1 2" key="1">
    <citation type="submission" date="2024-06" db="EMBL/GenBank/DDBJ databases">
        <title>The Natural Products Discovery Center: Release of the First 8490 Sequenced Strains for Exploring Actinobacteria Biosynthetic Diversity.</title>
        <authorList>
            <person name="Kalkreuter E."/>
            <person name="Kautsar S.A."/>
            <person name="Yang D."/>
            <person name="Bader C.D."/>
            <person name="Teijaro C.N."/>
            <person name="Fluegel L."/>
            <person name="Davis C.M."/>
            <person name="Simpson J.R."/>
            <person name="Lauterbach L."/>
            <person name="Steele A.D."/>
            <person name="Gui C."/>
            <person name="Meng S."/>
            <person name="Li G."/>
            <person name="Viehrig K."/>
            <person name="Ye F."/>
            <person name="Su P."/>
            <person name="Kiefer A.F."/>
            <person name="Nichols A."/>
            <person name="Cepeda A.J."/>
            <person name="Yan W."/>
            <person name="Fan B."/>
            <person name="Jiang Y."/>
            <person name="Adhikari A."/>
            <person name="Zheng C.-J."/>
            <person name="Schuster L."/>
            <person name="Cowan T.M."/>
            <person name="Smanski M.J."/>
            <person name="Chevrette M.G."/>
            <person name="De Carvalho L.P.S."/>
            <person name="Shen B."/>
        </authorList>
    </citation>
    <scope>NUCLEOTIDE SEQUENCE [LARGE SCALE GENOMIC DNA]</scope>
    <source>
        <strain evidence="1 2">NPDC033039</strain>
    </source>
</reference>
<evidence type="ECO:0000313" key="2">
    <source>
        <dbReference type="Proteomes" id="UP001550853"/>
    </source>
</evidence>
<dbReference type="RefSeq" id="WP_030282540.1">
    <property type="nucleotide sequence ID" value="NZ_JBEZVI010000001.1"/>
</dbReference>
<dbReference type="Proteomes" id="UP001550853">
    <property type="component" value="Unassembled WGS sequence"/>
</dbReference>
<name>A0ABV2YRY0_9ACTN</name>
<protein>
    <submittedName>
        <fullName evidence="1">Uncharacterized protein</fullName>
    </submittedName>
</protein>
<organism evidence="1 2">
    <name type="scientific">Streptomyces catenulae</name>
    <dbReference type="NCBI Taxonomy" id="66875"/>
    <lineage>
        <taxon>Bacteria</taxon>
        <taxon>Bacillati</taxon>
        <taxon>Actinomycetota</taxon>
        <taxon>Actinomycetes</taxon>
        <taxon>Kitasatosporales</taxon>
        <taxon>Streptomycetaceae</taxon>
        <taxon>Streptomyces</taxon>
    </lineage>
</organism>
<dbReference type="EMBL" id="JBEZVI010000001">
    <property type="protein sequence ID" value="MEU3708506.1"/>
    <property type="molecule type" value="Genomic_DNA"/>
</dbReference>